<name>A0A0B7FKV7_THACB</name>
<dbReference type="Pfam" id="PF14027">
    <property type="entry name" value="Questin_oxidase"/>
    <property type="match status" value="1"/>
</dbReference>
<dbReference type="STRING" id="1108050.A0A0B7FKV7"/>
<evidence type="ECO:0000256" key="1">
    <source>
        <dbReference type="ARBA" id="ARBA00023002"/>
    </source>
</evidence>
<dbReference type="EMBL" id="LN679124">
    <property type="protein sequence ID" value="CEL56812.1"/>
    <property type="molecule type" value="Genomic_DNA"/>
</dbReference>
<dbReference type="OrthoDB" id="10004862at2759"/>
<evidence type="ECO:0000313" key="2">
    <source>
        <dbReference type="EMBL" id="CEL56812.1"/>
    </source>
</evidence>
<proteinExistence type="predicted"/>
<dbReference type="Proteomes" id="UP000059188">
    <property type="component" value="Unassembled WGS sequence"/>
</dbReference>
<organism evidence="2 3">
    <name type="scientific">Thanatephorus cucumeris (strain AG1-IB / isolate 7/3/14)</name>
    <name type="common">Lettuce bottom rot fungus</name>
    <name type="synonym">Rhizoctonia solani</name>
    <dbReference type="NCBI Taxonomy" id="1108050"/>
    <lineage>
        <taxon>Eukaryota</taxon>
        <taxon>Fungi</taxon>
        <taxon>Dikarya</taxon>
        <taxon>Basidiomycota</taxon>
        <taxon>Agaricomycotina</taxon>
        <taxon>Agaricomycetes</taxon>
        <taxon>Cantharellales</taxon>
        <taxon>Ceratobasidiaceae</taxon>
        <taxon>Rhizoctonia</taxon>
        <taxon>Rhizoctonia solani AG-1</taxon>
    </lineage>
</organism>
<evidence type="ECO:0008006" key="4">
    <source>
        <dbReference type="Google" id="ProtNLM"/>
    </source>
</evidence>
<dbReference type="PANTHER" id="PTHR35870">
    <property type="entry name" value="PROTEIN, PUTATIVE (AFU_ORTHOLOGUE AFUA_5G03330)-RELATED"/>
    <property type="match status" value="1"/>
</dbReference>
<keyword evidence="3" id="KW-1185">Reference proteome</keyword>
<protein>
    <recommendedName>
        <fullName evidence="4">Oxidoreductase AflY</fullName>
    </recommendedName>
</protein>
<sequence>MPPPEFEDAVLEKLFPAPTLSALANGPGAELSPRITSESTAELRRLIIKSHKRFHVYFSPKGYANHLNHNHILHHLLAVYVLGAPPCVLRDKFDYHSQLLEPTYKSPGPISTSNWKKHLGNHHYYDSYIKFFTSEIHTRGLNETLTYYLFVPEGNWGKDEPRMVDRLLGKIIHALIHLGHSLEYGIEGMAVEGLAWTAIHPTEHQNLFDEQFFAAPQPMEHTHAFSIISRMLADVRLEPWKTCNRASLYKFTETIDSVGPIIRDYVFLWRLGKDTQEIEERLEELTWCVTVIFGLGGFRDGKRFTADVFTAHLVTSNHFLSFIIPLLKPTHQAELLRAYFAVVLIYYVCRGRPSFDFHNFFQLPVANSWRDILASSISKADEHHVKVERALARAAILYGHRPRGTFKHTELSGAEELDGSLFIKTGAMLSTVSQFGAAWQCK</sequence>
<dbReference type="InterPro" id="IPR025337">
    <property type="entry name" value="Questin_oxidase-like"/>
</dbReference>
<evidence type="ECO:0000313" key="3">
    <source>
        <dbReference type="Proteomes" id="UP000059188"/>
    </source>
</evidence>
<accession>A0A0B7FKV7</accession>
<gene>
    <name evidence="2" type="ORF">RSOLAG1IB_08114</name>
</gene>
<keyword evidence="1" id="KW-0560">Oxidoreductase</keyword>
<dbReference type="GO" id="GO:0016491">
    <property type="term" value="F:oxidoreductase activity"/>
    <property type="evidence" value="ECO:0007669"/>
    <property type="project" value="UniProtKB-KW"/>
</dbReference>
<reference evidence="2 3" key="1">
    <citation type="submission" date="2014-11" db="EMBL/GenBank/DDBJ databases">
        <authorList>
            <person name="Wibberg Daniel"/>
        </authorList>
    </citation>
    <scope>NUCLEOTIDE SEQUENCE [LARGE SCALE GENOMIC DNA]</scope>
    <source>
        <strain evidence="2">Rhizoctonia solani AG1-IB 7/3/14</strain>
    </source>
</reference>
<dbReference type="PANTHER" id="PTHR35870:SF1">
    <property type="entry name" value="PROTEIN, PUTATIVE (AFU_ORTHOLOGUE AFUA_5G03330)-RELATED"/>
    <property type="match status" value="1"/>
</dbReference>
<dbReference type="AlphaFoldDB" id="A0A0B7FKV7"/>